<feature type="transmembrane region" description="Helical" evidence="1">
    <location>
        <begin position="167"/>
        <end position="186"/>
    </location>
</feature>
<proteinExistence type="predicted"/>
<dbReference type="Pfam" id="PF05145">
    <property type="entry name" value="AbrB"/>
    <property type="match status" value="1"/>
</dbReference>
<feature type="transmembrane region" description="Helical" evidence="1">
    <location>
        <begin position="286"/>
        <end position="312"/>
    </location>
</feature>
<feature type="transmembrane region" description="Helical" evidence="1">
    <location>
        <begin position="253"/>
        <end position="274"/>
    </location>
</feature>
<dbReference type="InterPro" id="IPR017516">
    <property type="entry name" value="AbrB_dup"/>
</dbReference>
<keyword evidence="1" id="KW-1133">Transmembrane helix</keyword>
<evidence type="ECO:0000256" key="1">
    <source>
        <dbReference type="SAM" id="Phobius"/>
    </source>
</evidence>
<feature type="transmembrane region" description="Helical" evidence="1">
    <location>
        <begin position="50"/>
        <end position="69"/>
    </location>
</feature>
<dbReference type="EMBL" id="LOHG01000029">
    <property type="protein sequence ID" value="MCI8212821.1"/>
    <property type="molecule type" value="Genomic_DNA"/>
</dbReference>
<keyword evidence="2" id="KW-0560">Oxidoreductase</keyword>
<sequence length="334" mass="35811">MKILSFWLACVGGGVTLEYLGIPHGLLLGSILVSAIIVSKWGFSPPLKFGLGYVQIVLGVATGLMFDAWDSRVVGALLPSIAFMVLCHMAQIAVAGFWLSSVSKWSIKDSLLAVYPGALAAVFDLMESERASSKVMVVHLIRLLGITVLVSIFMPVDAQIVATSSELTGPGMFLVVSSLIALSLLSGRLLFRFGVPAPFMLTAIICTGIYVKMGYLGGFQVPRSGVLLATLVLGVLIGTKFRDVTWVELLRHGRSGLVSVILMLSIAGGFALLAGRVLDEDPFTLWLAYMPGAIETIAIVAFSSGLNVVFILSHHLVRMVLLHFAPALIVRLRR</sequence>
<evidence type="ECO:0000313" key="2">
    <source>
        <dbReference type="EMBL" id="MCI8212821.1"/>
    </source>
</evidence>
<keyword evidence="2" id="KW-0503">Monooxygenase</keyword>
<dbReference type="InterPro" id="IPR007820">
    <property type="entry name" value="AbrB_fam"/>
</dbReference>
<feature type="transmembrane region" description="Helical" evidence="1">
    <location>
        <begin position="135"/>
        <end position="155"/>
    </location>
</feature>
<protein>
    <submittedName>
        <fullName evidence="2">Ammonia monooxygenase</fullName>
    </submittedName>
</protein>
<dbReference type="PANTHER" id="PTHR38457:SF1">
    <property type="entry name" value="REGULATOR ABRB-RELATED"/>
    <property type="match status" value="1"/>
</dbReference>
<organism evidence="2 3">
    <name type="scientific">Pseudomonas maioricensis</name>
    <dbReference type="NCBI Taxonomy" id="1766623"/>
    <lineage>
        <taxon>Bacteria</taxon>
        <taxon>Pseudomonadati</taxon>
        <taxon>Pseudomonadota</taxon>
        <taxon>Gammaproteobacteria</taxon>
        <taxon>Pseudomonadales</taxon>
        <taxon>Pseudomonadaceae</taxon>
        <taxon>Pseudomonas</taxon>
    </lineage>
</organism>
<comment type="caution">
    <text evidence="2">The sequence shown here is derived from an EMBL/GenBank/DDBJ whole genome shotgun (WGS) entry which is preliminary data.</text>
</comment>
<evidence type="ECO:0000313" key="3">
    <source>
        <dbReference type="Proteomes" id="UP001320513"/>
    </source>
</evidence>
<dbReference type="PANTHER" id="PTHR38457">
    <property type="entry name" value="REGULATOR ABRB-RELATED"/>
    <property type="match status" value="1"/>
</dbReference>
<feature type="transmembrane region" description="Helical" evidence="1">
    <location>
        <begin position="26"/>
        <end position="43"/>
    </location>
</feature>
<name>A0ABS9ZRJ1_9PSED</name>
<feature type="transmembrane region" description="Helical" evidence="1">
    <location>
        <begin position="81"/>
        <end position="99"/>
    </location>
</feature>
<dbReference type="RefSeq" id="WP_243248966.1">
    <property type="nucleotide sequence ID" value="NZ_LOHG01000029.1"/>
</dbReference>
<dbReference type="Proteomes" id="UP001320513">
    <property type="component" value="Unassembled WGS sequence"/>
</dbReference>
<keyword evidence="1" id="KW-0472">Membrane</keyword>
<keyword evidence="1" id="KW-0812">Transmembrane</keyword>
<gene>
    <name evidence="2" type="ORF">AUC61_25135</name>
</gene>
<feature type="transmembrane region" description="Helical" evidence="1">
    <location>
        <begin position="223"/>
        <end position="241"/>
    </location>
</feature>
<keyword evidence="3" id="KW-1185">Reference proteome</keyword>
<accession>A0ABS9ZRJ1</accession>
<dbReference type="GO" id="GO:0004497">
    <property type="term" value="F:monooxygenase activity"/>
    <property type="evidence" value="ECO:0007669"/>
    <property type="project" value="UniProtKB-KW"/>
</dbReference>
<reference evidence="2 3" key="1">
    <citation type="submission" date="2015-12" db="EMBL/GenBank/DDBJ databases">
        <title>Phylogenomics in the description of a new species in the Pseudomonas syringae group.</title>
        <authorList>
            <person name="Busquets A."/>
            <person name="Gomila M."/>
            <person name="Beiki F."/>
            <person name="Rahimian H."/>
            <person name="Mulet M."/>
            <person name="Sanchez D."/>
            <person name="Garcia-Valdes E."/>
            <person name="Lalucat J."/>
        </authorList>
    </citation>
    <scope>NUCLEOTIDE SEQUENCE [LARGE SCALE GENOMIC DNA]</scope>
    <source>
        <strain evidence="2 3">S25</strain>
    </source>
</reference>
<dbReference type="NCBIfam" id="TIGR03082">
    <property type="entry name" value="Gneg_AbrB_dup"/>
    <property type="match status" value="1"/>
</dbReference>
<feature type="transmembrane region" description="Helical" evidence="1">
    <location>
        <begin position="193"/>
        <end position="211"/>
    </location>
</feature>